<evidence type="ECO:0000313" key="7">
    <source>
        <dbReference type="Proteomes" id="UP000000768"/>
    </source>
</evidence>
<evidence type="ECO:0000256" key="2">
    <source>
        <dbReference type="ARBA" id="ARBA00022448"/>
    </source>
</evidence>
<sequence length="72" mass="7653">MSFLSVCHAISVSGAFAAFAAISALSVLFVHKFVPETSGKTLEQIESQFGGDGGSEDRRVLELGDVEKLVHK</sequence>
<dbReference type="InterPro" id="IPR036259">
    <property type="entry name" value="MFS_trans_sf"/>
</dbReference>
<keyword evidence="2" id="KW-0813">Transport</keyword>
<evidence type="ECO:0000256" key="4">
    <source>
        <dbReference type="ARBA" id="ARBA00022989"/>
    </source>
</evidence>
<dbReference type="Proteomes" id="UP000000768">
    <property type="component" value="Chromosome 6"/>
</dbReference>
<dbReference type="OMA" id="EHQVHER"/>
<reference evidence="6 7" key="1">
    <citation type="journal article" date="2009" name="Nature">
        <title>The Sorghum bicolor genome and the diversification of grasses.</title>
        <authorList>
            <person name="Paterson A.H."/>
            <person name="Bowers J.E."/>
            <person name="Bruggmann R."/>
            <person name="Dubchak I."/>
            <person name="Grimwood J."/>
            <person name="Gundlach H."/>
            <person name="Haberer G."/>
            <person name="Hellsten U."/>
            <person name="Mitros T."/>
            <person name="Poliakov A."/>
            <person name="Schmutz J."/>
            <person name="Spannagl M."/>
            <person name="Tang H."/>
            <person name="Wang X."/>
            <person name="Wicker T."/>
            <person name="Bharti A.K."/>
            <person name="Chapman J."/>
            <person name="Feltus F.A."/>
            <person name="Gowik U."/>
            <person name="Grigoriev I.V."/>
            <person name="Lyons E."/>
            <person name="Maher C.A."/>
            <person name="Martis M."/>
            <person name="Narechania A."/>
            <person name="Otillar R.P."/>
            <person name="Penning B.W."/>
            <person name="Salamov A.A."/>
            <person name="Wang Y."/>
            <person name="Zhang L."/>
            <person name="Carpita N.C."/>
            <person name="Freeling M."/>
            <person name="Gingle A.R."/>
            <person name="Hash C.T."/>
            <person name="Keller B."/>
            <person name="Klein P."/>
            <person name="Kresovich S."/>
            <person name="McCann M.C."/>
            <person name="Ming R."/>
            <person name="Peterson D.G."/>
            <person name="Mehboob-ur-Rahman"/>
            <person name="Ware D."/>
            <person name="Westhoff P."/>
            <person name="Mayer K.F."/>
            <person name="Messing J."/>
            <person name="Rokhsar D.S."/>
        </authorList>
    </citation>
    <scope>NUCLEOTIDE SEQUENCE [LARGE SCALE GENOMIC DNA]</scope>
    <source>
        <strain evidence="7">cv. BTx623</strain>
    </source>
</reference>
<evidence type="ECO:0000313" key="6">
    <source>
        <dbReference type="EMBL" id="KXG27443.1"/>
    </source>
</evidence>
<dbReference type="EMBL" id="CM000765">
    <property type="protein sequence ID" value="KXG27443.1"/>
    <property type="molecule type" value="Genomic_DNA"/>
</dbReference>
<dbReference type="PANTHER" id="PTHR48020:SF49">
    <property type="entry name" value="SUGAR TRANSPORTER"/>
    <property type="match status" value="1"/>
</dbReference>
<dbReference type="Gramene" id="KXG27443">
    <property type="protein sequence ID" value="KXG27443"/>
    <property type="gene ID" value="SORBI_3006G268500"/>
</dbReference>
<keyword evidence="5" id="KW-0472">Membrane</keyword>
<reference evidence="7" key="2">
    <citation type="journal article" date="2018" name="Plant J.">
        <title>The Sorghum bicolor reference genome: improved assembly, gene annotations, a transcriptome atlas, and signatures of genome organization.</title>
        <authorList>
            <person name="McCormick R.F."/>
            <person name="Truong S.K."/>
            <person name="Sreedasyam A."/>
            <person name="Jenkins J."/>
            <person name="Shu S."/>
            <person name="Sims D."/>
            <person name="Kennedy M."/>
            <person name="Amirebrahimi M."/>
            <person name="Weers B.D."/>
            <person name="McKinley B."/>
            <person name="Mattison A."/>
            <person name="Morishige D.T."/>
            <person name="Grimwood J."/>
            <person name="Schmutz J."/>
            <person name="Mullet J.E."/>
        </authorList>
    </citation>
    <scope>NUCLEOTIDE SEQUENCE [LARGE SCALE GENOMIC DNA]</scope>
    <source>
        <strain evidence="7">cv. BTx623</strain>
    </source>
</reference>
<evidence type="ECO:0000256" key="1">
    <source>
        <dbReference type="ARBA" id="ARBA00004370"/>
    </source>
</evidence>
<keyword evidence="4" id="KW-1133">Transmembrane helix</keyword>
<comment type="subcellular location">
    <subcellularLocation>
        <location evidence="1">Membrane</location>
    </subcellularLocation>
</comment>
<dbReference type="InterPro" id="IPR005828">
    <property type="entry name" value="MFS_sugar_transport-like"/>
</dbReference>
<dbReference type="AlphaFoldDB" id="A0A1B6PP59"/>
<accession>A0A1B6PP59</accession>
<dbReference type="eggNOG" id="KOG0254">
    <property type="taxonomic scope" value="Eukaryota"/>
</dbReference>
<keyword evidence="3" id="KW-0812">Transmembrane</keyword>
<dbReference type="InterPro" id="IPR050814">
    <property type="entry name" value="Myo-inositol_Transporter"/>
</dbReference>
<evidence type="ECO:0008006" key="8">
    <source>
        <dbReference type="Google" id="ProtNLM"/>
    </source>
</evidence>
<proteinExistence type="predicted"/>
<organism evidence="6 7">
    <name type="scientific">Sorghum bicolor</name>
    <name type="common">Sorghum</name>
    <name type="synonym">Sorghum vulgare</name>
    <dbReference type="NCBI Taxonomy" id="4558"/>
    <lineage>
        <taxon>Eukaryota</taxon>
        <taxon>Viridiplantae</taxon>
        <taxon>Streptophyta</taxon>
        <taxon>Embryophyta</taxon>
        <taxon>Tracheophyta</taxon>
        <taxon>Spermatophyta</taxon>
        <taxon>Magnoliopsida</taxon>
        <taxon>Liliopsida</taxon>
        <taxon>Poales</taxon>
        <taxon>Poaceae</taxon>
        <taxon>PACMAD clade</taxon>
        <taxon>Panicoideae</taxon>
        <taxon>Andropogonodae</taxon>
        <taxon>Andropogoneae</taxon>
        <taxon>Sorghinae</taxon>
        <taxon>Sorghum</taxon>
    </lineage>
</organism>
<dbReference type="GO" id="GO:0022857">
    <property type="term" value="F:transmembrane transporter activity"/>
    <property type="evidence" value="ECO:0007669"/>
    <property type="project" value="InterPro"/>
</dbReference>
<evidence type="ECO:0000256" key="3">
    <source>
        <dbReference type="ARBA" id="ARBA00022692"/>
    </source>
</evidence>
<dbReference type="Gene3D" id="1.20.1250.20">
    <property type="entry name" value="MFS general substrate transporter like domains"/>
    <property type="match status" value="1"/>
</dbReference>
<dbReference type="Pfam" id="PF00083">
    <property type="entry name" value="Sugar_tr"/>
    <property type="match status" value="1"/>
</dbReference>
<dbReference type="PANTHER" id="PTHR48020">
    <property type="entry name" value="PROTON MYO-INOSITOL COTRANSPORTER"/>
    <property type="match status" value="1"/>
</dbReference>
<protein>
    <recommendedName>
        <fullName evidence="8">Major facilitator superfamily (MFS) profile domain-containing protein</fullName>
    </recommendedName>
</protein>
<evidence type="ECO:0000256" key="5">
    <source>
        <dbReference type="ARBA" id="ARBA00023136"/>
    </source>
</evidence>
<name>A0A1B6PP59_SORBI</name>
<gene>
    <name evidence="6" type="ORF">SORBI_3006G268500</name>
</gene>
<dbReference type="InParanoid" id="A0A1B6PP59"/>
<keyword evidence="7" id="KW-1185">Reference proteome</keyword>
<dbReference type="GO" id="GO:0016020">
    <property type="term" value="C:membrane"/>
    <property type="evidence" value="ECO:0007669"/>
    <property type="project" value="UniProtKB-SubCell"/>
</dbReference>